<accession>A0ABR0FML3</accession>
<sequence length="309" mass="34178">MSSQPLKIGFVPEHFSTPIYFAHKHFGLDAELIPFPSGTGHMITAIRAGEIDVAIGLTEGWIAGLGKTEQTEENDGGYRLVGTFVETPLCWAISTGNQRPEIQSVDSLKGGKIGVSRIGSGSYVMGYVLADQRAWLPPTTGVGTSAESASPYSDFVVFNTFENLRKAVNDGTADFFMWEHFTSKKYYDNGEIRRVGEIYTPWSSWKIVASTKLVKGTVLDGRVDDLLEKLNKGIRHFNENPEEAVEYISTNLDYSEEDAREWLKTVKFPERTQGVDLNVVRSTVDILNKAGVLTQGKGIQAGDMIVKQR</sequence>
<reference evidence="5 6" key="1">
    <citation type="journal article" date="2023" name="bioRxiv">
        <title>High-quality genome assemblies of four members of thePodospora anserinaspecies complex.</title>
        <authorList>
            <person name="Ament-Velasquez S.L."/>
            <person name="Vogan A.A."/>
            <person name="Wallerman O."/>
            <person name="Hartmann F."/>
            <person name="Gautier V."/>
            <person name="Silar P."/>
            <person name="Giraud T."/>
            <person name="Johannesson H."/>
        </authorList>
    </citation>
    <scope>NUCLEOTIDE SEQUENCE [LARGE SCALE GENOMIC DNA]</scope>
    <source>
        <strain evidence="5 6">CBS 112042</strain>
    </source>
</reference>
<dbReference type="Pfam" id="PF22384">
    <property type="entry name" value="PBP2_Ca3427_like"/>
    <property type="match status" value="1"/>
</dbReference>
<dbReference type="PANTHER" id="PTHR30024:SF47">
    <property type="entry name" value="TAURINE-BINDING PERIPLASMIC PROTEIN"/>
    <property type="match status" value="1"/>
</dbReference>
<evidence type="ECO:0000256" key="1">
    <source>
        <dbReference type="ARBA" id="ARBA00004418"/>
    </source>
</evidence>
<keyword evidence="3" id="KW-0732">Signal</keyword>
<comment type="subcellular location">
    <subcellularLocation>
        <location evidence="1">Periplasm</location>
    </subcellularLocation>
</comment>
<evidence type="ECO:0000313" key="6">
    <source>
        <dbReference type="Proteomes" id="UP001322138"/>
    </source>
</evidence>
<dbReference type="RefSeq" id="XP_062734174.1">
    <property type="nucleotide sequence ID" value="XM_062871877.1"/>
</dbReference>
<dbReference type="SUPFAM" id="SSF53850">
    <property type="entry name" value="Periplasmic binding protein-like II"/>
    <property type="match status" value="1"/>
</dbReference>
<dbReference type="GeneID" id="87890944"/>
<organism evidence="5 6">
    <name type="scientific">Podospora bellae-mahoneyi</name>
    <dbReference type="NCBI Taxonomy" id="2093777"/>
    <lineage>
        <taxon>Eukaryota</taxon>
        <taxon>Fungi</taxon>
        <taxon>Dikarya</taxon>
        <taxon>Ascomycota</taxon>
        <taxon>Pezizomycotina</taxon>
        <taxon>Sordariomycetes</taxon>
        <taxon>Sordariomycetidae</taxon>
        <taxon>Sordariales</taxon>
        <taxon>Podosporaceae</taxon>
        <taxon>Podospora</taxon>
    </lineage>
</organism>
<dbReference type="EMBL" id="JAFFGZ010000004">
    <property type="protein sequence ID" value="KAK4645198.1"/>
    <property type="molecule type" value="Genomic_DNA"/>
</dbReference>
<gene>
    <name evidence="5" type="ORF">QC761_000810</name>
</gene>
<dbReference type="CDD" id="cd13637">
    <property type="entry name" value="PBP2_Ca3427_like"/>
    <property type="match status" value="1"/>
</dbReference>
<keyword evidence="6" id="KW-1185">Reference proteome</keyword>
<dbReference type="Proteomes" id="UP001322138">
    <property type="component" value="Unassembled WGS sequence"/>
</dbReference>
<evidence type="ECO:0000256" key="2">
    <source>
        <dbReference type="ARBA" id="ARBA00010742"/>
    </source>
</evidence>
<dbReference type="PANTHER" id="PTHR30024">
    <property type="entry name" value="ALIPHATIC SULFONATES-BINDING PROTEIN-RELATED"/>
    <property type="match status" value="1"/>
</dbReference>
<evidence type="ECO:0000313" key="5">
    <source>
        <dbReference type="EMBL" id="KAK4645198.1"/>
    </source>
</evidence>
<dbReference type="InterPro" id="IPR054364">
    <property type="entry name" value="Ca3427-like_PBP2"/>
</dbReference>
<evidence type="ECO:0000256" key="3">
    <source>
        <dbReference type="ARBA" id="ARBA00022729"/>
    </source>
</evidence>
<name>A0ABR0FML3_9PEZI</name>
<protein>
    <recommendedName>
        <fullName evidence="4">Ca3427-like PBP 2 domain-containing protein</fullName>
    </recommendedName>
</protein>
<comment type="caution">
    <text evidence="5">The sequence shown here is derived from an EMBL/GenBank/DDBJ whole genome shotgun (WGS) entry which is preliminary data.</text>
</comment>
<feature type="domain" description="Ca3427-like PBP 2" evidence="4">
    <location>
        <begin position="91"/>
        <end position="198"/>
    </location>
</feature>
<evidence type="ECO:0000259" key="4">
    <source>
        <dbReference type="Pfam" id="PF22384"/>
    </source>
</evidence>
<dbReference type="Gene3D" id="3.40.190.10">
    <property type="entry name" value="Periplasmic binding protein-like II"/>
    <property type="match status" value="2"/>
</dbReference>
<proteinExistence type="inferred from homology"/>
<comment type="similarity">
    <text evidence="2">Belongs to the bacterial solute-binding protein SsuA/TauA family.</text>
</comment>